<proteinExistence type="predicted"/>
<evidence type="ECO:0000313" key="4">
    <source>
        <dbReference type="EMBL" id="GEC06907.1"/>
    </source>
</evidence>
<dbReference type="GO" id="GO:0043565">
    <property type="term" value="F:sequence-specific DNA binding"/>
    <property type="evidence" value="ECO:0007669"/>
    <property type="project" value="InterPro"/>
</dbReference>
<dbReference type="Proteomes" id="UP000317881">
    <property type="component" value="Unassembled WGS sequence"/>
</dbReference>
<organism evidence="4 5">
    <name type="scientific">Streptomyces spinoverrucosus</name>
    <dbReference type="NCBI Taxonomy" id="284043"/>
    <lineage>
        <taxon>Bacteria</taxon>
        <taxon>Bacillati</taxon>
        <taxon>Actinomycetota</taxon>
        <taxon>Actinomycetes</taxon>
        <taxon>Kitasatosporales</taxon>
        <taxon>Streptomycetaceae</taxon>
        <taxon>Streptomyces</taxon>
    </lineage>
</organism>
<dbReference type="InterPro" id="IPR018060">
    <property type="entry name" value="HTH_AraC"/>
</dbReference>
<evidence type="ECO:0000256" key="2">
    <source>
        <dbReference type="ARBA" id="ARBA00023163"/>
    </source>
</evidence>
<accession>A0A4Y3VJ76</accession>
<keyword evidence="5" id="KW-1185">Reference proteome</keyword>
<dbReference type="GO" id="GO:0003700">
    <property type="term" value="F:DNA-binding transcription factor activity"/>
    <property type="evidence" value="ECO:0007669"/>
    <property type="project" value="InterPro"/>
</dbReference>
<evidence type="ECO:0000313" key="5">
    <source>
        <dbReference type="Proteomes" id="UP000317881"/>
    </source>
</evidence>
<dbReference type="PROSITE" id="PS01124">
    <property type="entry name" value="HTH_ARAC_FAMILY_2"/>
    <property type="match status" value="1"/>
</dbReference>
<evidence type="ECO:0000256" key="1">
    <source>
        <dbReference type="ARBA" id="ARBA00023015"/>
    </source>
</evidence>
<feature type="domain" description="HTH araC/xylS-type" evidence="3">
    <location>
        <begin position="1"/>
        <end position="45"/>
    </location>
</feature>
<dbReference type="AlphaFoldDB" id="A0A4Y3VJ76"/>
<dbReference type="SUPFAM" id="SSF46689">
    <property type="entry name" value="Homeodomain-like"/>
    <property type="match status" value="1"/>
</dbReference>
<comment type="caution">
    <text evidence="4">The sequence shown here is derived from an EMBL/GenBank/DDBJ whole genome shotgun (WGS) entry which is preliminary data.</text>
</comment>
<dbReference type="EMBL" id="BJND01000033">
    <property type="protein sequence ID" value="GEC06907.1"/>
    <property type="molecule type" value="Genomic_DNA"/>
</dbReference>
<gene>
    <name evidence="4" type="ORF">SSP24_45620</name>
</gene>
<keyword evidence="2" id="KW-0804">Transcription</keyword>
<reference evidence="4 5" key="1">
    <citation type="submission" date="2019-06" db="EMBL/GenBank/DDBJ databases">
        <title>Whole genome shotgun sequence of Streptomyces spinoverrucosus NBRC 14228.</title>
        <authorList>
            <person name="Hosoyama A."/>
            <person name="Uohara A."/>
            <person name="Ohji S."/>
            <person name="Ichikawa N."/>
        </authorList>
    </citation>
    <scope>NUCLEOTIDE SEQUENCE [LARGE SCALE GENOMIC DNA]</scope>
    <source>
        <strain evidence="4 5">NBRC 14228</strain>
    </source>
</reference>
<keyword evidence="1" id="KW-0805">Transcription regulation</keyword>
<evidence type="ECO:0000259" key="3">
    <source>
        <dbReference type="PROSITE" id="PS01124"/>
    </source>
</evidence>
<protein>
    <recommendedName>
        <fullName evidence="3">HTH araC/xylS-type domain-containing protein</fullName>
    </recommendedName>
</protein>
<name>A0A4Y3VJ76_9ACTN</name>
<dbReference type="Gene3D" id="1.10.10.60">
    <property type="entry name" value="Homeodomain-like"/>
    <property type="match status" value="1"/>
</dbReference>
<sequence length="53" mass="5262">MALSSMIGGTSVDQVAARVGLGTAANLRQHFHAAVGTSPSAYRATFRGTGAAA</sequence>
<dbReference type="InterPro" id="IPR009057">
    <property type="entry name" value="Homeodomain-like_sf"/>
</dbReference>